<comment type="catalytic activity">
    <reaction evidence="1">
        <text>Random hydrolysis of (1-&gt;4)-beta-D-mannosidic linkages in mannans, galactomannans and glucomannans.</text>
        <dbReference type="EC" id="3.2.1.78"/>
    </reaction>
</comment>
<evidence type="ECO:0000313" key="8">
    <source>
        <dbReference type="Proteomes" id="UP001281410"/>
    </source>
</evidence>
<dbReference type="GO" id="GO:0000272">
    <property type="term" value="P:polysaccharide catabolic process"/>
    <property type="evidence" value="ECO:0007669"/>
    <property type="project" value="InterPro"/>
</dbReference>
<evidence type="ECO:0000256" key="2">
    <source>
        <dbReference type="ARBA" id="ARBA00005641"/>
    </source>
</evidence>
<dbReference type="InterPro" id="IPR017853">
    <property type="entry name" value="GH"/>
</dbReference>
<evidence type="ECO:0000313" key="7">
    <source>
        <dbReference type="EMBL" id="KAK3229733.1"/>
    </source>
</evidence>
<dbReference type="FunFam" id="3.20.20.80:FF:000313">
    <property type="entry name" value="Uncharacterized protein"/>
    <property type="match status" value="1"/>
</dbReference>
<evidence type="ECO:0000259" key="6">
    <source>
        <dbReference type="Pfam" id="PF26410"/>
    </source>
</evidence>
<dbReference type="EC" id="3.2.1.78" evidence="3"/>
<name>A0AAE0EII3_9ROSI</name>
<feature type="domain" description="Glycoside hydrolase family 5" evidence="6">
    <location>
        <begin position="150"/>
        <end position="403"/>
    </location>
</feature>
<organism evidence="7 8">
    <name type="scientific">Dipteronia sinensis</name>
    <dbReference type="NCBI Taxonomy" id="43782"/>
    <lineage>
        <taxon>Eukaryota</taxon>
        <taxon>Viridiplantae</taxon>
        <taxon>Streptophyta</taxon>
        <taxon>Embryophyta</taxon>
        <taxon>Tracheophyta</taxon>
        <taxon>Spermatophyta</taxon>
        <taxon>Magnoliopsida</taxon>
        <taxon>eudicotyledons</taxon>
        <taxon>Gunneridae</taxon>
        <taxon>Pentapetalae</taxon>
        <taxon>rosids</taxon>
        <taxon>malvids</taxon>
        <taxon>Sapindales</taxon>
        <taxon>Sapindaceae</taxon>
        <taxon>Hippocastanoideae</taxon>
        <taxon>Acereae</taxon>
        <taxon>Dipteronia</taxon>
    </lineage>
</organism>
<keyword evidence="8" id="KW-1185">Reference proteome</keyword>
<dbReference type="Pfam" id="PF26410">
    <property type="entry name" value="GH5_mannosidase"/>
    <property type="match status" value="1"/>
</dbReference>
<dbReference type="PANTHER" id="PTHR31451">
    <property type="match status" value="1"/>
</dbReference>
<accession>A0AAE0EII3</accession>
<dbReference type="InterPro" id="IPR045053">
    <property type="entry name" value="MAN-like"/>
</dbReference>
<evidence type="ECO:0000256" key="4">
    <source>
        <dbReference type="ARBA" id="ARBA00022801"/>
    </source>
</evidence>
<dbReference type="PANTHER" id="PTHR31451:SF53">
    <property type="entry name" value="MANNAN ENDO-1,4-BETA-MANNOSIDASE"/>
    <property type="match status" value="1"/>
</dbReference>
<comment type="similarity">
    <text evidence="2">Belongs to the glycosyl hydrolase 5 (cellulase A) family.</text>
</comment>
<sequence length="445" mass="50519">MLVAVQPSERRYNVVSDVSTASASQRVWVGSRVRAGEPGRMSGRLSGQITGRILQSLVRKTTGAWMSRADAVAARIRRVDSRSNFRWRVRRCLSFDFGEILTVALLSISRKLWCNQKSILSTLISGPIRFWPLFFEFLALLGSDTTVGGMGLDFVISEAKKYGLQLILSLSNNYHDFGGRPQYENWARAAGVSLNSDDDFYTNSAVKGYYKNHIKKVLTRNNTITGIAYKDELAIMAWELINEPRCQSDYSGKTLNGWVQEMASYLKSFDKRHLLEIGMEGFYGDSIPDRKQFNPGYQVGTDFISNNLLNKIDFTTIHAYPDQWVPGQSDDAQMQFPLRWMTNHWTDSKNMIKKPLIFSELGKSNRDPGYNINVRDSFLNTVYTNIYNLAKNGGTMGGALVWQLVAQGMEPYFEGYEVVLFPNLSTRNVIAQQSKQMTSLEHFLR</sequence>
<reference evidence="7" key="1">
    <citation type="journal article" date="2023" name="Plant J.">
        <title>Genome sequences and population genomics provide insights into the demographic history, inbreeding, and mutation load of two 'living fossil' tree species of Dipteronia.</title>
        <authorList>
            <person name="Feng Y."/>
            <person name="Comes H.P."/>
            <person name="Chen J."/>
            <person name="Zhu S."/>
            <person name="Lu R."/>
            <person name="Zhang X."/>
            <person name="Li P."/>
            <person name="Qiu J."/>
            <person name="Olsen K.M."/>
            <person name="Qiu Y."/>
        </authorList>
    </citation>
    <scope>NUCLEOTIDE SEQUENCE</scope>
    <source>
        <strain evidence="7">NBL</strain>
    </source>
</reference>
<dbReference type="InterPro" id="IPR001547">
    <property type="entry name" value="Glyco_hydro_5"/>
</dbReference>
<evidence type="ECO:0000256" key="5">
    <source>
        <dbReference type="ARBA" id="ARBA00023295"/>
    </source>
</evidence>
<evidence type="ECO:0000256" key="1">
    <source>
        <dbReference type="ARBA" id="ARBA00001678"/>
    </source>
</evidence>
<dbReference type="Proteomes" id="UP001281410">
    <property type="component" value="Unassembled WGS sequence"/>
</dbReference>
<dbReference type="GO" id="GO:0016985">
    <property type="term" value="F:mannan endo-1,4-beta-mannosidase activity"/>
    <property type="evidence" value="ECO:0007669"/>
    <property type="project" value="UniProtKB-EC"/>
</dbReference>
<dbReference type="SUPFAM" id="SSF51445">
    <property type="entry name" value="(Trans)glycosidases"/>
    <property type="match status" value="1"/>
</dbReference>
<gene>
    <name evidence="7" type="ORF">Dsin_001614</name>
</gene>
<keyword evidence="5" id="KW-0326">Glycosidase</keyword>
<proteinExistence type="inferred from homology"/>
<protein>
    <recommendedName>
        <fullName evidence="3">mannan endo-1,4-beta-mannosidase</fullName>
        <ecNumber evidence="3">3.2.1.78</ecNumber>
    </recommendedName>
</protein>
<comment type="caution">
    <text evidence="7">The sequence shown here is derived from an EMBL/GenBank/DDBJ whole genome shotgun (WGS) entry which is preliminary data.</text>
</comment>
<dbReference type="Gene3D" id="3.20.20.80">
    <property type="entry name" value="Glycosidases"/>
    <property type="match status" value="1"/>
</dbReference>
<dbReference type="AlphaFoldDB" id="A0AAE0EII3"/>
<keyword evidence="4" id="KW-0378">Hydrolase</keyword>
<evidence type="ECO:0000256" key="3">
    <source>
        <dbReference type="ARBA" id="ARBA00012706"/>
    </source>
</evidence>
<dbReference type="EMBL" id="JANJYJ010000001">
    <property type="protein sequence ID" value="KAK3229733.1"/>
    <property type="molecule type" value="Genomic_DNA"/>
</dbReference>